<gene>
    <name evidence="1" type="ORF">SPELUC_LOCUS9261</name>
</gene>
<accession>A0ACA9NJ41</accession>
<dbReference type="EMBL" id="CAJVPW010015301">
    <property type="protein sequence ID" value="CAG8660716.1"/>
    <property type="molecule type" value="Genomic_DNA"/>
</dbReference>
<proteinExistence type="predicted"/>
<organism evidence="1 2">
    <name type="scientific">Cetraspora pellucida</name>
    <dbReference type="NCBI Taxonomy" id="1433469"/>
    <lineage>
        <taxon>Eukaryota</taxon>
        <taxon>Fungi</taxon>
        <taxon>Fungi incertae sedis</taxon>
        <taxon>Mucoromycota</taxon>
        <taxon>Glomeromycotina</taxon>
        <taxon>Glomeromycetes</taxon>
        <taxon>Diversisporales</taxon>
        <taxon>Gigasporaceae</taxon>
        <taxon>Cetraspora</taxon>
    </lineage>
</organism>
<sequence length="83" mass="9512">SVHNCYAALTCYLREHSAIGSGVCLWDKYYFSKALKYFDGKMCLLQIDGYTDTNLNDVLTFDKITAYLNHNYLSVTNNEGLIR</sequence>
<dbReference type="Proteomes" id="UP000789366">
    <property type="component" value="Unassembled WGS sequence"/>
</dbReference>
<protein>
    <submittedName>
        <fullName evidence="1">5643_t:CDS:1</fullName>
    </submittedName>
</protein>
<feature type="non-terminal residue" evidence="1">
    <location>
        <position position="1"/>
    </location>
</feature>
<reference evidence="1" key="1">
    <citation type="submission" date="2021-06" db="EMBL/GenBank/DDBJ databases">
        <authorList>
            <person name="Kallberg Y."/>
            <person name="Tangrot J."/>
            <person name="Rosling A."/>
        </authorList>
    </citation>
    <scope>NUCLEOTIDE SEQUENCE</scope>
    <source>
        <strain evidence="1">28 12/20/2015</strain>
    </source>
</reference>
<name>A0ACA9NJ41_9GLOM</name>
<keyword evidence="2" id="KW-1185">Reference proteome</keyword>
<evidence type="ECO:0000313" key="1">
    <source>
        <dbReference type="EMBL" id="CAG8660716.1"/>
    </source>
</evidence>
<evidence type="ECO:0000313" key="2">
    <source>
        <dbReference type="Proteomes" id="UP000789366"/>
    </source>
</evidence>
<comment type="caution">
    <text evidence="1">The sequence shown here is derived from an EMBL/GenBank/DDBJ whole genome shotgun (WGS) entry which is preliminary data.</text>
</comment>